<evidence type="ECO:0000313" key="4">
    <source>
        <dbReference type="EMBL" id="CDW74262.1"/>
    </source>
</evidence>
<protein>
    <recommendedName>
        <fullName evidence="6">Leucine rich repeat family protein</fullName>
    </recommendedName>
</protein>
<feature type="compositionally biased region" description="Polar residues" evidence="3">
    <location>
        <begin position="697"/>
        <end position="719"/>
    </location>
</feature>
<sequence>MSNSSVNQMQADLFYSSNKQSEQIPSQRSMSNSMQNSMNHNTNDHKDQVNFNQRSIASSCTDSSMPLEQTINLRSLQKQVQNIEDKQSMVMSRTDWFSFLKIAYNQLAKLEQNSRRSDSDSKSDSELISLVIKDNFVKIIEFNLNKIPLKKVEDYLGSNLDSSCKKAGNQIRKEKYLSFDQVITCLKSLNTNEFDQVHWDDIIDSLMAQSQQISSRQIQSNTQGSSTALNEIESKYQESQRIKQLEDEIKGNITKIVLKDESILFDLSKVQGQLQNTKVDIIRLLKNLMNNSSLATVRAMSFSQLKLNNLKDFQEINAFQSLVILNLSSMDIDPNLLRNINFISLQYLNIANNQLKEINLISSNLSKLKELNVSHNRFITAKNFSKIENLKLLDLSFNQIDLYEEIICLAFTQSLVVLNLAGNPICYVIENKECPKFLETVKKLLPKIMIFNPPFISKVSCFENFKDLAFSIGRMDGQHSTSQSVQSEFNSSRVLQKQLNLQNYIPQIQPNKDNCQTRSNSVSRSATPEQTSSRQVSVRQIESRKSQSPQNYQYQQVHSPYDYPKIREVEQRASPFNLDNESIQLRSTPKNLISATDNFSNANILNTSNFDNASTYDSNIHKKLEDTHKIQIKNDHLKYFNPYNKNTDNSPLSECERRSISSQLTNILSPYDNMNPLQNSKKEERQKPPRYIRIKPTSYTGTDNSFTNVDTQNQNSSRTQIHENRMQIPVSAGGGNISIIQSLNNQTIITQASELHQNLLRSNQKHQIKRDMSVKLNSQNQYKNFDLIQHPVKRENSIQSMGNKGSNRFINDITVNDENSDMAHYYEQQISSMNIKKIREMPSKEIFKVANTSSSNIIDTSVSPIKAMMIAKPPDDQVRQSSKSLSRLGQGQGSNTNRTSLKNSERQSMLDHDRINQFTPQKFKNQRNFIRAGSQNKNSNSRVVGNSNHMRLITQSSEKVDRSLIMIQHNKTQNVQIKNLIMDNSYGKDLLGNLKSDQTFNQLQQIRSFQGIQNESKIKILPQISHHKKSSIRSQPQSEKELSSKRPYHHARISSYSPNHGQEDKVKSFKIAALEGVSPRTAKQASLAKINDFDQKLSNVTNSKRESQKFQPQIKTQEFQISKNGEYINTQQTKTSSDNGGNNTPRFSQRNNLQKEVRYQDAVEIINHKRKKVENKKNLYNSIAGKAQGKSSQNKSRQSSNSGLSNITNSQKVANQNSLNSQMSNQTKTSNSILKENHIGERQQQYKQTANFYNEGPSQCQQLSNGCFKLSIDLRQRR</sequence>
<dbReference type="GO" id="GO:0005737">
    <property type="term" value="C:cytoplasm"/>
    <property type="evidence" value="ECO:0007669"/>
    <property type="project" value="TreeGrafter"/>
</dbReference>
<feature type="region of interest" description="Disordered" evidence="3">
    <location>
        <begin position="694"/>
        <end position="719"/>
    </location>
</feature>
<dbReference type="GO" id="GO:0036158">
    <property type="term" value="P:outer dynein arm assembly"/>
    <property type="evidence" value="ECO:0007669"/>
    <property type="project" value="TreeGrafter"/>
</dbReference>
<dbReference type="AlphaFoldDB" id="A0A077ZYJ4"/>
<dbReference type="Gene3D" id="3.80.10.10">
    <property type="entry name" value="Ribonuclease Inhibitor"/>
    <property type="match status" value="1"/>
</dbReference>
<evidence type="ECO:0000256" key="2">
    <source>
        <dbReference type="ARBA" id="ARBA00022737"/>
    </source>
</evidence>
<dbReference type="PROSITE" id="PS51450">
    <property type="entry name" value="LRR"/>
    <property type="match status" value="2"/>
</dbReference>
<feature type="region of interest" description="Disordered" evidence="3">
    <location>
        <begin position="1184"/>
        <end position="1208"/>
    </location>
</feature>
<dbReference type="SUPFAM" id="SSF52075">
    <property type="entry name" value="Outer arm dynein light chain 1"/>
    <property type="match status" value="1"/>
</dbReference>
<reference evidence="4 5" key="1">
    <citation type="submission" date="2014-06" db="EMBL/GenBank/DDBJ databases">
        <authorList>
            <person name="Swart Estienne"/>
        </authorList>
    </citation>
    <scope>NUCLEOTIDE SEQUENCE [LARGE SCALE GENOMIC DNA]</scope>
    <source>
        <strain evidence="4 5">130c</strain>
    </source>
</reference>
<accession>A0A077ZYJ4</accession>
<feature type="region of interest" description="Disordered" evidence="3">
    <location>
        <begin position="668"/>
        <end position="687"/>
    </location>
</feature>
<feature type="compositionally biased region" description="Polar residues" evidence="3">
    <location>
        <begin position="879"/>
        <end position="902"/>
    </location>
</feature>
<feature type="region of interest" description="Disordered" evidence="3">
    <location>
        <begin position="17"/>
        <end position="45"/>
    </location>
</feature>
<evidence type="ECO:0000313" key="5">
    <source>
        <dbReference type="Proteomes" id="UP000039865"/>
    </source>
</evidence>
<dbReference type="EMBL" id="CCKQ01003152">
    <property type="protein sequence ID" value="CDW74262.1"/>
    <property type="molecule type" value="Genomic_DNA"/>
</dbReference>
<feature type="region of interest" description="Disordered" evidence="3">
    <location>
        <begin position="509"/>
        <end position="556"/>
    </location>
</feature>
<keyword evidence="1" id="KW-0433">Leucine-rich repeat</keyword>
<organism evidence="4 5">
    <name type="scientific">Stylonychia lemnae</name>
    <name type="common">Ciliate</name>
    <dbReference type="NCBI Taxonomy" id="5949"/>
    <lineage>
        <taxon>Eukaryota</taxon>
        <taxon>Sar</taxon>
        <taxon>Alveolata</taxon>
        <taxon>Ciliophora</taxon>
        <taxon>Intramacronucleata</taxon>
        <taxon>Spirotrichea</taxon>
        <taxon>Stichotrichia</taxon>
        <taxon>Sporadotrichida</taxon>
        <taxon>Oxytrichidae</taxon>
        <taxon>Stylonychinae</taxon>
        <taxon>Stylonychia</taxon>
    </lineage>
</organism>
<keyword evidence="2" id="KW-0677">Repeat</keyword>
<proteinExistence type="predicted"/>
<dbReference type="InterPro" id="IPR032675">
    <property type="entry name" value="LRR_dom_sf"/>
</dbReference>
<feature type="region of interest" description="Disordered" evidence="3">
    <location>
        <begin position="1101"/>
        <end position="1155"/>
    </location>
</feature>
<gene>
    <name evidence="4" type="primary">Contig4750.g5072</name>
    <name evidence="4" type="ORF">STYLEM_3256</name>
</gene>
<dbReference type="PANTHER" id="PTHR18849:SF8">
    <property type="entry name" value="LEUCINE-RICH REPEAT-CONTAINING PROTEIN 61"/>
    <property type="match status" value="1"/>
</dbReference>
<feature type="region of interest" description="Disordered" evidence="3">
    <location>
        <begin position="874"/>
        <end position="924"/>
    </location>
</feature>
<dbReference type="PANTHER" id="PTHR18849">
    <property type="entry name" value="LEUCINE RICH REPEAT PROTEIN"/>
    <property type="match status" value="1"/>
</dbReference>
<feature type="region of interest" description="Disordered" evidence="3">
    <location>
        <begin position="1021"/>
        <end position="1064"/>
    </location>
</feature>
<feature type="compositionally biased region" description="Low complexity" evidence="3">
    <location>
        <begin position="1189"/>
        <end position="1203"/>
    </location>
</feature>
<feature type="compositionally biased region" description="Basic and acidic residues" evidence="3">
    <location>
        <begin position="903"/>
        <end position="915"/>
    </location>
</feature>
<dbReference type="Proteomes" id="UP000039865">
    <property type="component" value="Unassembled WGS sequence"/>
</dbReference>
<feature type="compositionally biased region" description="Low complexity" evidence="3">
    <location>
        <begin position="26"/>
        <end position="41"/>
    </location>
</feature>
<evidence type="ECO:0000256" key="1">
    <source>
        <dbReference type="ARBA" id="ARBA00022614"/>
    </source>
</evidence>
<name>A0A077ZYJ4_STYLE</name>
<evidence type="ECO:0000256" key="3">
    <source>
        <dbReference type="SAM" id="MobiDB-lite"/>
    </source>
</evidence>
<keyword evidence="5" id="KW-1185">Reference proteome</keyword>
<feature type="compositionally biased region" description="Polar residues" evidence="3">
    <location>
        <begin position="1109"/>
        <end position="1152"/>
    </location>
</feature>
<dbReference type="OrthoDB" id="6720897at2759"/>
<dbReference type="InterPro" id="IPR001611">
    <property type="entry name" value="Leu-rich_rpt"/>
</dbReference>
<dbReference type="InParanoid" id="A0A077ZYJ4"/>
<evidence type="ECO:0008006" key="6">
    <source>
        <dbReference type="Google" id="ProtNLM"/>
    </source>
</evidence>